<gene>
    <name evidence="2" type="ORF">CCMP2556_LOCUS29518</name>
</gene>
<keyword evidence="3" id="KW-1185">Reference proteome</keyword>
<dbReference type="Proteomes" id="UP001642484">
    <property type="component" value="Unassembled WGS sequence"/>
</dbReference>
<feature type="region of interest" description="Disordered" evidence="1">
    <location>
        <begin position="1"/>
        <end position="40"/>
    </location>
</feature>
<organism evidence="2 3">
    <name type="scientific">Durusdinium trenchii</name>
    <dbReference type="NCBI Taxonomy" id="1381693"/>
    <lineage>
        <taxon>Eukaryota</taxon>
        <taxon>Sar</taxon>
        <taxon>Alveolata</taxon>
        <taxon>Dinophyceae</taxon>
        <taxon>Suessiales</taxon>
        <taxon>Symbiodiniaceae</taxon>
        <taxon>Durusdinium</taxon>
    </lineage>
</organism>
<name>A0ABP0N9B8_9DINO</name>
<dbReference type="EMBL" id="CAXAMN010021474">
    <property type="protein sequence ID" value="CAK9060003.1"/>
    <property type="molecule type" value="Genomic_DNA"/>
</dbReference>
<accession>A0ABP0N9B8</accession>
<sequence>MSKRPLEWNATSEQKAAKHSTGGAAEHPAGGASEGDKTIEEKSAEDPVLLQLDKSVIINGVNITETSTIKVLRAACKFLRISESGSKAKLWQRIISKLQTEQILANQEIAAQSLTDAIRVPVSAQSVESPSPEVIEPDAKRLRSRRAEEDLPHEDEELFEPFMNSSLLDSADLEVIGSSNFDQENYDVYAQHFQESSSEEKWEVDSSELWYPFTESEPQLSEQQMSYLDEIADKVEVQRLKNMNVLQDSDGFSGELDTSLSAKFVRTWRKKTLDGVPMYLRRARLCARTELSFVILKCLPGQRDAAKLWYLFFTDALKRLLGATVCLEQPALVKCGNNAVLLLHVDDVLFYGNEQWISSVMIPALKSEFKMSCQYVKSFDR</sequence>
<evidence type="ECO:0000313" key="2">
    <source>
        <dbReference type="EMBL" id="CAK9060003.1"/>
    </source>
</evidence>
<evidence type="ECO:0000256" key="1">
    <source>
        <dbReference type="SAM" id="MobiDB-lite"/>
    </source>
</evidence>
<reference evidence="2 3" key="1">
    <citation type="submission" date="2024-02" db="EMBL/GenBank/DDBJ databases">
        <authorList>
            <person name="Chen Y."/>
            <person name="Shah S."/>
            <person name="Dougan E. K."/>
            <person name="Thang M."/>
            <person name="Chan C."/>
        </authorList>
    </citation>
    <scope>NUCLEOTIDE SEQUENCE [LARGE SCALE GENOMIC DNA]</scope>
</reference>
<evidence type="ECO:0000313" key="3">
    <source>
        <dbReference type="Proteomes" id="UP001642484"/>
    </source>
</evidence>
<proteinExistence type="predicted"/>
<protein>
    <recommendedName>
        <fullName evidence="4">Reverse transcriptase Ty1/copia-type domain-containing protein</fullName>
    </recommendedName>
</protein>
<evidence type="ECO:0008006" key="4">
    <source>
        <dbReference type="Google" id="ProtNLM"/>
    </source>
</evidence>
<comment type="caution">
    <text evidence="2">The sequence shown here is derived from an EMBL/GenBank/DDBJ whole genome shotgun (WGS) entry which is preliminary data.</text>
</comment>